<accession>A0A511AAS3</accession>
<sequence>MLGVDPRAPDWKRLRKGIYVDRAAFDRLPAWKRYEVRVHAFLLTNPGSILCLESAAVLHGIPLFGEAKDIHVLHPGGATTTRNGDVCFHTSADAREIVRVGSALATSVPDTVSDLARVLSPAKALAAADAVISPVQGGAFSIDDLRARGSFQQNRRGVRLREWVWEHADVRSESPGESVSRAVILWSGFEAPVLQRDFRYEGAVDRTDFFFESCEAVGESDGWGKYDLSDPDAAEEHLRREKVREDRLRRHGHPMARWTATDTWKVDPLCRALVQAGVRRVEHPHSAFLATLRRNPRELRRPQGSRIALRAETDAGSSSLDGQGNSRGG</sequence>
<comment type="caution">
    <text evidence="2">The sequence shown here is derived from an EMBL/GenBank/DDBJ whole genome shotgun (WGS) entry which is preliminary data.</text>
</comment>
<feature type="region of interest" description="Disordered" evidence="1">
    <location>
        <begin position="293"/>
        <end position="329"/>
    </location>
</feature>
<reference evidence="2 3" key="1">
    <citation type="submission" date="2019-07" db="EMBL/GenBank/DDBJ databases">
        <title>Whole genome shotgun sequence of Microbacterium aerolatum NBRC 103071.</title>
        <authorList>
            <person name="Hosoyama A."/>
            <person name="Uohara A."/>
            <person name="Ohji S."/>
            <person name="Ichikawa N."/>
        </authorList>
    </citation>
    <scope>NUCLEOTIDE SEQUENCE [LARGE SCALE GENOMIC DNA]</scope>
    <source>
        <strain evidence="2 3">NBRC 103071</strain>
    </source>
</reference>
<dbReference type="EMBL" id="BJUW01000002">
    <property type="protein sequence ID" value="GEK85294.1"/>
    <property type="molecule type" value="Genomic_DNA"/>
</dbReference>
<dbReference type="OrthoDB" id="5517693at2"/>
<evidence type="ECO:0000313" key="3">
    <source>
        <dbReference type="Proteomes" id="UP000321225"/>
    </source>
</evidence>
<dbReference type="RefSeq" id="WP_147037959.1">
    <property type="nucleotide sequence ID" value="NZ_BJUW01000002.1"/>
</dbReference>
<name>A0A511AAS3_9MICO</name>
<protein>
    <recommendedName>
        <fullName evidence="4">Transcriptional regulator, AbiEi antitoxin, Type IV TA system</fullName>
    </recommendedName>
</protein>
<gene>
    <name evidence="2" type="ORF">MAE01_04700</name>
</gene>
<dbReference type="Proteomes" id="UP000321225">
    <property type="component" value="Unassembled WGS sequence"/>
</dbReference>
<keyword evidence="3" id="KW-1185">Reference proteome</keyword>
<dbReference type="AlphaFoldDB" id="A0A511AAS3"/>
<evidence type="ECO:0008006" key="4">
    <source>
        <dbReference type="Google" id="ProtNLM"/>
    </source>
</evidence>
<proteinExistence type="predicted"/>
<evidence type="ECO:0000256" key="1">
    <source>
        <dbReference type="SAM" id="MobiDB-lite"/>
    </source>
</evidence>
<evidence type="ECO:0000313" key="2">
    <source>
        <dbReference type="EMBL" id="GEK85294.1"/>
    </source>
</evidence>
<organism evidence="2 3">
    <name type="scientific">Microbacterium aerolatum</name>
    <dbReference type="NCBI Taxonomy" id="153731"/>
    <lineage>
        <taxon>Bacteria</taxon>
        <taxon>Bacillati</taxon>
        <taxon>Actinomycetota</taxon>
        <taxon>Actinomycetes</taxon>
        <taxon>Micrococcales</taxon>
        <taxon>Microbacteriaceae</taxon>
        <taxon>Microbacterium</taxon>
    </lineage>
</organism>
<feature type="compositionally biased region" description="Polar residues" evidence="1">
    <location>
        <begin position="315"/>
        <end position="329"/>
    </location>
</feature>